<dbReference type="PANTHER" id="PTHR28664">
    <property type="entry name" value="TIGHT JUNCTION-ASSOCIATED PROTEIN 1"/>
    <property type="match status" value="1"/>
</dbReference>
<accession>A0ABM5F4X4</accession>
<protein>
    <submittedName>
        <fullName evidence="7">Uncharacterized protein</fullName>
    </submittedName>
</protein>
<evidence type="ECO:0000256" key="5">
    <source>
        <dbReference type="SAM" id="MobiDB-lite"/>
    </source>
</evidence>
<feature type="compositionally biased region" description="Basic residues" evidence="5">
    <location>
        <begin position="1"/>
        <end position="12"/>
    </location>
</feature>
<dbReference type="RefSeq" id="XP_072840451.1">
    <property type="nucleotide sequence ID" value="XM_072984350.1"/>
</dbReference>
<feature type="region of interest" description="Disordered" evidence="5">
    <location>
        <begin position="630"/>
        <end position="702"/>
    </location>
</feature>
<feature type="compositionally biased region" description="Low complexity" evidence="5">
    <location>
        <begin position="84"/>
        <end position="106"/>
    </location>
</feature>
<evidence type="ECO:0000313" key="7">
    <source>
        <dbReference type="RefSeq" id="XP_072840451.1"/>
    </source>
</evidence>
<feature type="region of interest" description="Disordered" evidence="5">
    <location>
        <begin position="56"/>
        <end position="192"/>
    </location>
</feature>
<name>A0ABM5F4X4_9SAUR</name>
<keyword evidence="3" id="KW-0472">Membrane</keyword>
<dbReference type="InterPro" id="IPR043441">
    <property type="entry name" value="Tjap1/BEGAIN"/>
</dbReference>
<keyword evidence="2" id="KW-0597">Phosphoprotein</keyword>
<evidence type="ECO:0000256" key="3">
    <source>
        <dbReference type="ARBA" id="ARBA00023136"/>
    </source>
</evidence>
<reference evidence="7" key="1">
    <citation type="submission" date="2025-08" db="UniProtKB">
        <authorList>
            <consortium name="RefSeq"/>
        </authorList>
    </citation>
    <scope>IDENTIFICATION</scope>
</reference>
<feature type="region of interest" description="Disordered" evidence="5">
    <location>
        <begin position="755"/>
        <end position="813"/>
    </location>
</feature>
<evidence type="ECO:0000256" key="4">
    <source>
        <dbReference type="SAM" id="Coils"/>
    </source>
</evidence>
<dbReference type="GeneID" id="110069851"/>
<feature type="region of interest" description="Disordered" evidence="5">
    <location>
        <begin position="1"/>
        <end position="40"/>
    </location>
</feature>
<comment type="subcellular location">
    <subcellularLocation>
        <location evidence="1">Membrane</location>
        <topology evidence="1">Peripheral membrane protein</topology>
    </subcellularLocation>
</comment>
<sequence>MSASAIRRKSYKKAQEETGPFSPVHWEAGGGDGGGTEVPSGKLQVMEKFFTPVHQAKEGKAASDGALRDCRGRPQWAESRTDRFSTFSSSSSTSATTSEASWSSEASLDKETFLLTSPRYHPPHSQSCVDVSGEARTFRPRGREPDRAAYGAEEETVPSFATLRKGHSKSADRLPHRQGPRQSQGEGIDRQIYKATSLERSLVFSKEAEILAPRHVHHSGMPGPSKGILKNGGVPGGDRLRKAKSIETITVRSAGRETQALGPGPTRPLQRDRQPPNSLDLSMPKKPPAADRMKFVEQKLRFSEFLNEITQQVMSPSSLSSLGWKPPEPASAGKAPSTDGSDSKGSTSKSSSPGSSLEMPEGKVKEETASRVRRRPGLAEAKPDSAPHRRGRHHAKTTDEASTSPESGPLAHHLGSLPILSGEVTKGPRKRGGAKAGHGGEAEAQEPIFRKAEKDSESAIGKPSGKEQLGSVAGKSGTCVKKELPGNDNSDQALSPQEQAEITAQKEEKGLKSRSTQPDLQKTWEELENLKEKFTRLQDEYMDTRSTNKLLEEKLQIIAQSMADERLTLNQRINELLERLLSAQDTISTLEKINISGSLSKPVAKRPCAEKAESPDSLCSLHILDVAPPPAFMDGASEARTTPSQSDSATETGKPGGSSESDTAGPNGERTPRLAYDAFRGPPAEAPKKHGKGHARATAFMPWKEKSTTFSHERVNSTESECSGEEAAAFCLLPAPQFLYLRQETLVTPTGPSCFPSGPAPEEPAGFGDARPSSPSGLPLRAQLELVPELSSSESSDEVSWSPGLVEKTSGSHLDYESAQKMLDSFLYKGSGQEKSREKEARKTAGKPGSGYRLAGSKEGGGSGRPPGHRRIRYHQDLPGGLGKESPEAECYPCRSPPAVRSLPRGAKGPTVELGHNEPVQDSTSL</sequence>
<evidence type="ECO:0000256" key="1">
    <source>
        <dbReference type="ARBA" id="ARBA00004170"/>
    </source>
</evidence>
<feature type="compositionally biased region" description="Polar residues" evidence="5">
    <location>
        <begin position="487"/>
        <end position="502"/>
    </location>
</feature>
<feature type="compositionally biased region" description="Basic and acidic residues" evidence="5">
    <location>
        <begin position="360"/>
        <end position="370"/>
    </location>
</feature>
<feature type="region of interest" description="Disordered" evidence="5">
    <location>
        <begin position="214"/>
        <end position="294"/>
    </location>
</feature>
<feature type="region of interest" description="Disordered" evidence="5">
    <location>
        <begin position="314"/>
        <end position="518"/>
    </location>
</feature>
<feature type="compositionally biased region" description="Basic and acidic residues" evidence="5">
    <location>
        <begin position="832"/>
        <end position="843"/>
    </location>
</feature>
<feature type="compositionally biased region" description="Basic and acidic residues" evidence="5">
    <location>
        <begin position="448"/>
        <end position="457"/>
    </location>
</feature>
<feature type="compositionally biased region" description="Low complexity" evidence="5">
    <location>
        <begin position="336"/>
        <end position="356"/>
    </location>
</feature>
<feature type="compositionally biased region" description="Polar residues" evidence="5">
    <location>
        <begin position="639"/>
        <end position="651"/>
    </location>
</feature>
<organism evidence="6 7">
    <name type="scientific">Pogona vitticeps</name>
    <name type="common">central bearded dragon</name>
    <dbReference type="NCBI Taxonomy" id="103695"/>
    <lineage>
        <taxon>Eukaryota</taxon>
        <taxon>Metazoa</taxon>
        <taxon>Chordata</taxon>
        <taxon>Craniata</taxon>
        <taxon>Vertebrata</taxon>
        <taxon>Euteleostomi</taxon>
        <taxon>Lepidosauria</taxon>
        <taxon>Squamata</taxon>
        <taxon>Bifurcata</taxon>
        <taxon>Unidentata</taxon>
        <taxon>Episquamata</taxon>
        <taxon>Toxicofera</taxon>
        <taxon>Iguania</taxon>
        <taxon>Acrodonta</taxon>
        <taxon>Agamidae</taxon>
        <taxon>Amphibolurinae</taxon>
        <taxon>Pogona</taxon>
    </lineage>
</organism>
<feature type="compositionally biased region" description="Low complexity" evidence="5">
    <location>
        <begin position="784"/>
        <end position="803"/>
    </location>
</feature>
<feature type="region of interest" description="Disordered" evidence="5">
    <location>
        <begin position="828"/>
        <end position="926"/>
    </location>
</feature>
<feature type="coiled-coil region" evidence="4">
    <location>
        <begin position="520"/>
        <end position="593"/>
    </location>
</feature>
<proteinExistence type="predicted"/>
<dbReference type="Proteomes" id="UP001652642">
    <property type="component" value="Chromosome 15"/>
</dbReference>
<evidence type="ECO:0000313" key="6">
    <source>
        <dbReference type="Proteomes" id="UP001652642"/>
    </source>
</evidence>
<dbReference type="PANTHER" id="PTHR28664:SF3">
    <property type="entry name" value="TIGHT JUNCTION-ASSOCIATED PROTEIN 1"/>
    <property type="match status" value="1"/>
</dbReference>
<keyword evidence="6" id="KW-1185">Reference proteome</keyword>
<feature type="compositionally biased region" description="Basic and acidic residues" evidence="5">
    <location>
        <begin position="56"/>
        <end position="72"/>
    </location>
</feature>
<evidence type="ECO:0000256" key="2">
    <source>
        <dbReference type="ARBA" id="ARBA00022553"/>
    </source>
</evidence>
<keyword evidence="4" id="KW-0175">Coiled coil</keyword>
<gene>
    <name evidence="7" type="primary">LOC110069851</name>
</gene>